<sequence>MNGVVGLEAFDLTNFDPGQPACWEALGNAWAVTHASMPTQEQLMQFVFSNVPLAQSQLPPQSGAPITPAVTQQPSHPSPQYSTPPEYPPHPQERCEDQGHWQKQNGPERQWDGPPQGPRAGWRGRAGSLSGGDHYSGPGKGRGRGRGDFDRGRGRVDSGWRGFGRGRGDHGHGNDRGQYNAGGRGGWQDQESDAVVLSGDNHHSWQEQPEMRQPAYPVQPVAEQSFQPQSSYSPPSQFQTQQEYGAPSQSAQETAGGEGGEVGVGRMQKVGDKWVFVRGAA</sequence>
<name>A0A060SUM7_PYCCI</name>
<protein>
    <submittedName>
        <fullName evidence="2">Uncharacterized protein</fullName>
    </submittedName>
</protein>
<keyword evidence="3" id="KW-1185">Reference proteome</keyword>
<dbReference type="Proteomes" id="UP000029665">
    <property type="component" value="Unassembled WGS sequence"/>
</dbReference>
<reference evidence="2" key="1">
    <citation type="submission" date="2014-01" db="EMBL/GenBank/DDBJ databases">
        <title>The genome of the white-rot fungus Pycnoporus cinnabarinus: a basidiomycete model with a versatile arsenal for lignocellulosic biomass breakdown.</title>
        <authorList>
            <person name="Levasseur A."/>
            <person name="Lomascolo A."/>
            <person name="Ruiz-Duenas F.J."/>
            <person name="Uzan E."/>
            <person name="Piumi F."/>
            <person name="Kues U."/>
            <person name="Ram A.F.J."/>
            <person name="Murat C."/>
            <person name="Haon M."/>
            <person name="Benoit I."/>
            <person name="Arfi Y."/>
            <person name="Chevret D."/>
            <person name="Drula E."/>
            <person name="Kwon M.J."/>
            <person name="Gouret P."/>
            <person name="Lesage-Meessen L."/>
            <person name="Lombard V."/>
            <person name="Mariette J."/>
            <person name="Noirot C."/>
            <person name="Park J."/>
            <person name="Patyshakuliyeva A."/>
            <person name="Wieneger R.A.B."/>
            <person name="Wosten H.A.B."/>
            <person name="Martin F."/>
            <person name="Coutinho P.M."/>
            <person name="de Vries R."/>
            <person name="Martinez A.T."/>
            <person name="Klopp C."/>
            <person name="Pontarotti P."/>
            <person name="Henrissat B."/>
            <person name="Record E."/>
        </authorList>
    </citation>
    <scope>NUCLEOTIDE SEQUENCE [LARGE SCALE GENOMIC DNA]</scope>
    <source>
        <strain evidence="2">BRFM137</strain>
    </source>
</reference>
<feature type="compositionally biased region" description="Polar residues" evidence="1">
    <location>
        <begin position="69"/>
        <end position="83"/>
    </location>
</feature>
<dbReference type="EMBL" id="CCBP010000495">
    <property type="protein sequence ID" value="CDO77806.1"/>
    <property type="molecule type" value="Genomic_DNA"/>
</dbReference>
<dbReference type="OrthoDB" id="2758803at2759"/>
<dbReference type="HOGENOM" id="CLU_990924_0_0_1"/>
<evidence type="ECO:0000256" key="1">
    <source>
        <dbReference type="SAM" id="MobiDB-lite"/>
    </source>
</evidence>
<organism evidence="2 3">
    <name type="scientific">Pycnoporus cinnabarinus</name>
    <name type="common">Cinnabar-red polypore</name>
    <name type="synonym">Trametes cinnabarina</name>
    <dbReference type="NCBI Taxonomy" id="5643"/>
    <lineage>
        <taxon>Eukaryota</taxon>
        <taxon>Fungi</taxon>
        <taxon>Dikarya</taxon>
        <taxon>Basidiomycota</taxon>
        <taxon>Agaricomycotina</taxon>
        <taxon>Agaricomycetes</taxon>
        <taxon>Polyporales</taxon>
        <taxon>Polyporaceae</taxon>
        <taxon>Trametes</taxon>
    </lineage>
</organism>
<proteinExistence type="predicted"/>
<feature type="region of interest" description="Disordered" evidence="1">
    <location>
        <begin position="58"/>
        <end position="268"/>
    </location>
</feature>
<evidence type="ECO:0000313" key="2">
    <source>
        <dbReference type="EMBL" id="CDO77806.1"/>
    </source>
</evidence>
<feature type="compositionally biased region" description="Low complexity" evidence="1">
    <location>
        <begin position="224"/>
        <end position="242"/>
    </location>
</feature>
<gene>
    <name evidence="2" type="ORF">BN946_scf184987.g4</name>
</gene>
<dbReference type="STRING" id="5643.A0A060SUM7"/>
<feature type="compositionally biased region" description="Basic and acidic residues" evidence="1">
    <location>
        <begin position="91"/>
        <end position="100"/>
    </location>
</feature>
<feature type="compositionally biased region" description="Basic and acidic residues" evidence="1">
    <location>
        <begin position="166"/>
        <end position="175"/>
    </location>
</feature>
<comment type="caution">
    <text evidence="2">The sequence shown here is derived from an EMBL/GenBank/DDBJ whole genome shotgun (WGS) entry which is preliminary data.</text>
</comment>
<accession>A0A060SUM7</accession>
<evidence type="ECO:0000313" key="3">
    <source>
        <dbReference type="Proteomes" id="UP000029665"/>
    </source>
</evidence>
<feature type="compositionally biased region" description="Basic and acidic residues" evidence="1">
    <location>
        <begin position="145"/>
        <end position="158"/>
    </location>
</feature>
<dbReference type="AlphaFoldDB" id="A0A060SUM7"/>